<dbReference type="EMBL" id="CP001016">
    <property type="protein sequence ID" value="ACB95677.1"/>
    <property type="molecule type" value="Genomic_DNA"/>
</dbReference>
<dbReference type="Gene3D" id="1.10.10.10">
    <property type="entry name" value="Winged helix-like DNA-binding domain superfamily/Winged helix DNA-binding domain"/>
    <property type="match status" value="1"/>
</dbReference>
<evidence type="ECO:0000313" key="5">
    <source>
        <dbReference type="EMBL" id="ACB95677.1"/>
    </source>
</evidence>
<dbReference type="GO" id="GO:0005829">
    <property type="term" value="C:cytosol"/>
    <property type="evidence" value="ECO:0007669"/>
    <property type="project" value="TreeGrafter"/>
</dbReference>
<dbReference type="InterPro" id="IPR000485">
    <property type="entry name" value="AsnC-type_HTH_dom"/>
</dbReference>
<dbReference type="PANTHER" id="PTHR30154">
    <property type="entry name" value="LEUCINE-RESPONSIVE REGULATORY PROTEIN"/>
    <property type="match status" value="1"/>
</dbReference>
<dbReference type="PRINTS" id="PR00033">
    <property type="entry name" value="HTHASNC"/>
</dbReference>
<dbReference type="PROSITE" id="PS50956">
    <property type="entry name" value="HTH_ASNC_2"/>
    <property type="match status" value="1"/>
</dbReference>
<dbReference type="Pfam" id="PF01037">
    <property type="entry name" value="AsnC_trans_reg"/>
    <property type="match status" value="1"/>
</dbReference>
<reference evidence="6" key="1">
    <citation type="submission" date="2008-03" db="EMBL/GenBank/DDBJ databases">
        <title>Complete sequence of chromosome of Beijerinckia indica subsp. indica ATCC 9039.</title>
        <authorList>
            <consortium name="US DOE Joint Genome Institute"/>
            <person name="Copeland A."/>
            <person name="Lucas S."/>
            <person name="Lapidus A."/>
            <person name="Glavina del Rio T."/>
            <person name="Dalin E."/>
            <person name="Tice H."/>
            <person name="Bruce D."/>
            <person name="Goodwin L."/>
            <person name="Pitluck S."/>
            <person name="LaButti K."/>
            <person name="Schmutz J."/>
            <person name="Larimer F."/>
            <person name="Land M."/>
            <person name="Hauser L."/>
            <person name="Kyrpides N."/>
            <person name="Mikhailova N."/>
            <person name="Dunfield P.F."/>
            <person name="Dedysh S.N."/>
            <person name="Liesack W."/>
            <person name="Saw J.H."/>
            <person name="Alam M."/>
            <person name="Chen Y."/>
            <person name="Murrell J.C."/>
            <person name="Richardson P."/>
        </authorList>
    </citation>
    <scope>NUCLEOTIDE SEQUENCE [LARGE SCALE GENOMIC DNA]</scope>
    <source>
        <strain evidence="6">ATCC 9039 / DSM 1715 / NCIMB 8712</strain>
    </source>
</reference>
<dbReference type="InterPro" id="IPR011991">
    <property type="entry name" value="ArsR-like_HTH"/>
</dbReference>
<keyword evidence="1" id="KW-0805">Transcription regulation</keyword>
<dbReference type="Gene3D" id="3.30.70.920">
    <property type="match status" value="1"/>
</dbReference>
<protein>
    <submittedName>
        <fullName evidence="5">Transcriptional regulator, AsnC family</fullName>
    </submittedName>
</protein>
<dbReference type="GO" id="GO:0043565">
    <property type="term" value="F:sequence-specific DNA binding"/>
    <property type="evidence" value="ECO:0007669"/>
    <property type="project" value="InterPro"/>
</dbReference>
<feature type="domain" description="HTH asnC-type" evidence="4">
    <location>
        <begin position="7"/>
        <end position="68"/>
    </location>
</feature>
<evidence type="ECO:0000256" key="3">
    <source>
        <dbReference type="ARBA" id="ARBA00023163"/>
    </source>
</evidence>
<evidence type="ECO:0000256" key="2">
    <source>
        <dbReference type="ARBA" id="ARBA00023125"/>
    </source>
</evidence>
<name>B2IFB2_BEII9</name>
<dbReference type="Proteomes" id="UP000001695">
    <property type="component" value="Chromosome"/>
</dbReference>
<dbReference type="InterPro" id="IPR011008">
    <property type="entry name" value="Dimeric_a/b-barrel"/>
</dbReference>
<dbReference type="AlphaFoldDB" id="B2IFB2"/>
<dbReference type="InterPro" id="IPR019888">
    <property type="entry name" value="Tscrpt_reg_AsnC-like"/>
</dbReference>
<keyword evidence="6" id="KW-1185">Reference proteome</keyword>
<dbReference type="HOGENOM" id="CLU_091233_0_2_5"/>
<dbReference type="PROSITE" id="PS00519">
    <property type="entry name" value="HTH_ASNC_1"/>
    <property type="match status" value="1"/>
</dbReference>
<keyword evidence="3" id="KW-0804">Transcription</keyword>
<accession>B2IFB2</accession>
<evidence type="ECO:0000313" key="6">
    <source>
        <dbReference type="Proteomes" id="UP000001695"/>
    </source>
</evidence>
<dbReference type="InterPro" id="IPR019887">
    <property type="entry name" value="Tscrpt_reg_AsnC/Lrp_C"/>
</dbReference>
<sequence length="158" mass="17653">MSEPRLMDTIDKRILRLVQKDASLSISEIATQVGLSQTPCWKRLQKLESSGVIKRRIALLDPVKLGLQMTVFVSIEVGDHSEQGLDHFAEEVAQMEEVMDFYRMAGDIDYLLRVVVPDTAAFDAFYKRLIGLVSLKKVTSRIALEGIKTETALPISAS</sequence>
<dbReference type="CDD" id="cd00090">
    <property type="entry name" value="HTH_ARSR"/>
    <property type="match status" value="1"/>
</dbReference>
<organism evidence="5 6">
    <name type="scientific">Beijerinckia indica subsp. indica (strain ATCC 9039 / DSM 1715 / NCIMB 8712)</name>
    <dbReference type="NCBI Taxonomy" id="395963"/>
    <lineage>
        <taxon>Bacteria</taxon>
        <taxon>Pseudomonadati</taxon>
        <taxon>Pseudomonadota</taxon>
        <taxon>Alphaproteobacteria</taxon>
        <taxon>Hyphomicrobiales</taxon>
        <taxon>Beijerinckiaceae</taxon>
        <taxon>Beijerinckia</taxon>
    </lineage>
</organism>
<dbReference type="InterPro" id="IPR036390">
    <property type="entry name" value="WH_DNA-bd_sf"/>
</dbReference>
<dbReference type="SUPFAM" id="SSF54909">
    <property type="entry name" value="Dimeric alpha+beta barrel"/>
    <property type="match status" value="1"/>
</dbReference>
<reference evidence="5 6" key="2">
    <citation type="journal article" date="2010" name="J. Bacteriol.">
        <title>Complete genome sequence of Beijerinckia indica subsp. indica.</title>
        <authorList>
            <person name="Tamas I."/>
            <person name="Dedysh S.N."/>
            <person name="Liesack W."/>
            <person name="Stott M.B."/>
            <person name="Alam M."/>
            <person name="Murrell J.C."/>
            <person name="Dunfield P.F."/>
        </authorList>
    </citation>
    <scope>NUCLEOTIDE SEQUENCE [LARGE SCALE GENOMIC DNA]</scope>
    <source>
        <strain evidence="6">ATCC 9039 / DSM 1715 / NCIMB 8712</strain>
    </source>
</reference>
<dbReference type="PANTHER" id="PTHR30154:SF17">
    <property type="entry name" value="DNA-BINDING TRANSCRIPTIONAL ACTIVATOR DECR"/>
    <property type="match status" value="1"/>
</dbReference>
<proteinExistence type="predicted"/>
<dbReference type="GO" id="GO:0043200">
    <property type="term" value="P:response to amino acid"/>
    <property type="evidence" value="ECO:0007669"/>
    <property type="project" value="TreeGrafter"/>
</dbReference>
<dbReference type="GO" id="GO:0006355">
    <property type="term" value="P:regulation of DNA-templated transcription"/>
    <property type="evidence" value="ECO:0007669"/>
    <property type="project" value="UniProtKB-ARBA"/>
</dbReference>
<gene>
    <name evidence="5" type="ordered locus">Bind_2055</name>
</gene>
<dbReference type="KEGG" id="bid:Bind_2055"/>
<keyword evidence="2" id="KW-0238">DNA-binding</keyword>
<dbReference type="SUPFAM" id="SSF46785">
    <property type="entry name" value="Winged helix' DNA-binding domain"/>
    <property type="match status" value="1"/>
</dbReference>
<dbReference type="InterPro" id="IPR019885">
    <property type="entry name" value="Tscrpt_reg_HTH_AsnC-type_CS"/>
</dbReference>
<dbReference type="SMART" id="SM00344">
    <property type="entry name" value="HTH_ASNC"/>
    <property type="match status" value="1"/>
</dbReference>
<dbReference type="Pfam" id="PF13412">
    <property type="entry name" value="HTH_24"/>
    <property type="match status" value="1"/>
</dbReference>
<evidence type="ECO:0000256" key="1">
    <source>
        <dbReference type="ARBA" id="ARBA00023015"/>
    </source>
</evidence>
<dbReference type="eggNOG" id="COG1522">
    <property type="taxonomic scope" value="Bacteria"/>
</dbReference>
<dbReference type="STRING" id="395963.Bind_2055"/>
<evidence type="ECO:0000259" key="4">
    <source>
        <dbReference type="PROSITE" id="PS50956"/>
    </source>
</evidence>
<dbReference type="InterPro" id="IPR036388">
    <property type="entry name" value="WH-like_DNA-bd_sf"/>
</dbReference>